<keyword evidence="3" id="KW-0560">Oxidoreductase</keyword>
<comment type="similarity">
    <text evidence="1">Belongs to the NmrA-type oxidoreductase family. Isoflavone reductase subfamily.</text>
</comment>
<keyword evidence="2" id="KW-0521">NADP</keyword>
<proteinExistence type="inferred from homology"/>
<keyword evidence="6" id="KW-1185">Reference proteome</keyword>
<evidence type="ECO:0000256" key="3">
    <source>
        <dbReference type="ARBA" id="ARBA00023002"/>
    </source>
</evidence>
<dbReference type="PANTHER" id="PTHR47706">
    <property type="entry name" value="NMRA-LIKE FAMILY PROTEIN"/>
    <property type="match status" value="1"/>
</dbReference>
<evidence type="ECO:0000313" key="6">
    <source>
        <dbReference type="Proteomes" id="UP001498421"/>
    </source>
</evidence>
<dbReference type="InterPro" id="IPR051609">
    <property type="entry name" value="NmrA/Isoflavone_reductase-like"/>
</dbReference>
<dbReference type="EMBL" id="JAZAVK010000076">
    <property type="protein sequence ID" value="KAK7425788.1"/>
    <property type="molecule type" value="Genomic_DNA"/>
</dbReference>
<dbReference type="Gene3D" id="3.40.50.720">
    <property type="entry name" value="NAD(P)-binding Rossmann-like Domain"/>
    <property type="match status" value="1"/>
</dbReference>
<dbReference type="SUPFAM" id="SSF51735">
    <property type="entry name" value="NAD(P)-binding Rossmann-fold domains"/>
    <property type="match status" value="1"/>
</dbReference>
<dbReference type="Pfam" id="PF05368">
    <property type="entry name" value="NmrA"/>
    <property type="match status" value="1"/>
</dbReference>
<dbReference type="PANTHER" id="PTHR47706:SF4">
    <property type="entry name" value="NMRA-LIKE DOMAIN-CONTAINING PROTEIN"/>
    <property type="match status" value="1"/>
</dbReference>
<evidence type="ECO:0000256" key="2">
    <source>
        <dbReference type="ARBA" id="ARBA00022857"/>
    </source>
</evidence>
<sequence>MVKIAVAGGSGQVAREVIDALIASKKHEITVLSRRNASALDAIPGVNWRVVNYDDMSILVAALQGTHTLLSFVQLLSDPEQKSQKNLIDAAILTGVKRFAPSEYSR</sequence>
<dbReference type="Proteomes" id="UP001498421">
    <property type="component" value="Unassembled WGS sequence"/>
</dbReference>
<organism evidence="5 6">
    <name type="scientific">Neonectria magnoliae</name>
    <dbReference type="NCBI Taxonomy" id="2732573"/>
    <lineage>
        <taxon>Eukaryota</taxon>
        <taxon>Fungi</taxon>
        <taxon>Dikarya</taxon>
        <taxon>Ascomycota</taxon>
        <taxon>Pezizomycotina</taxon>
        <taxon>Sordariomycetes</taxon>
        <taxon>Hypocreomycetidae</taxon>
        <taxon>Hypocreales</taxon>
        <taxon>Nectriaceae</taxon>
        <taxon>Neonectria</taxon>
    </lineage>
</organism>
<reference evidence="5 6" key="1">
    <citation type="journal article" date="2025" name="Microbiol. Resour. Announc.">
        <title>Draft genome sequences for Neonectria magnoliae and Neonectria punicea, canker pathogens of Liriodendron tulipifera and Acer saccharum in West Virginia.</title>
        <authorList>
            <person name="Petronek H.M."/>
            <person name="Kasson M.T."/>
            <person name="Metheny A.M."/>
            <person name="Stauder C.M."/>
            <person name="Lovett B."/>
            <person name="Lynch S.C."/>
            <person name="Garnas J.R."/>
            <person name="Kasson L.R."/>
            <person name="Stajich J.E."/>
        </authorList>
    </citation>
    <scope>NUCLEOTIDE SEQUENCE [LARGE SCALE GENOMIC DNA]</scope>
    <source>
        <strain evidence="5 6">NRRL 64651</strain>
    </source>
</reference>
<gene>
    <name evidence="5" type="ORF">QQZ08_007764</name>
</gene>
<name>A0ABR1HX68_9HYPO</name>
<evidence type="ECO:0000256" key="1">
    <source>
        <dbReference type="ARBA" id="ARBA00005725"/>
    </source>
</evidence>
<dbReference type="InterPro" id="IPR008030">
    <property type="entry name" value="NmrA-like"/>
</dbReference>
<evidence type="ECO:0000313" key="5">
    <source>
        <dbReference type="EMBL" id="KAK7425788.1"/>
    </source>
</evidence>
<comment type="caution">
    <text evidence="5">The sequence shown here is derived from an EMBL/GenBank/DDBJ whole genome shotgun (WGS) entry which is preliminary data.</text>
</comment>
<feature type="domain" description="NmrA-like" evidence="4">
    <location>
        <begin position="3"/>
        <end position="104"/>
    </location>
</feature>
<protein>
    <recommendedName>
        <fullName evidence="4">NmrA-like domain-containing protein</fullName>
    </recommendedName>
</protein>
<evidence type="ECO:0000259" key="4">
    <source>
        <dbReference type="Pfam" id="PF05368"/>
    </source>
</evidence>
<accession>A0ABR1HX68</accession>
<dbReference type="InterPro" id="IPR036291">
    <property type="entry name" value="NAD(P)-bd_dom_sf"/>
</dbReference>